<reference evidence="2" key="1">
    <citation type="journal article" date="2015" name="Nature">
        <title>Complex archaea that bridge the gap between prokaryotes and eukaryotes.</title>
        <authorList>
            <person name="Spang A."/>
            <person name="Saw J.H."/>
            <person name="Jorgensen S.L."/>
            <person name="Zaremba-Niedzwiedzka K."/>
            <person name="Martijn J."/>
            <person name="Lind A.E."/>
            <person name="van Eijk R."/>
            <person name="Schleper C."/>
            <person name="Guy L."/>
            <person name="Ettema T.J."/>
        </authorList>
    </citation>
    <scope>NUCLEOTIDE SEQUENCE</scope>
</reference>
<dbReference type="EMBL" id="LAZR01038140">
    <property type="protein sequence ID" value="KKL20323.1"/>
    <property type="molecule type" value="Genomic_DNA"/>
</dbReference>
<sequence length="49" mass="5651">MNEFVSKLVNLTYCSTEYAVAAWETLTDSDREQPRQAAKDYANKHNLDI</sequence>
<proteinExistence type="predicted"/>
<comment type="caution">
    <text evidence="2">The sequence shown here is derived from an EMBL/GenBank/DDBJ whole genome shotgun (WGS) entry which is preliminary data.</text>
</comment>
<organism evidence="2">
    <name type="scientific">marine sediment metagenome</name>
    <dbReference type="NCBI Taxonomy" id="412755"/>
    <lineage>
        <taxon>unclassified sequences</taxon>
        <taxon>metagenomes</taxon>
        <taxon>ecological metagenomes</taxon>
    </lineage>
</organism>
<evidence type="ECO:0000256" key="1">
    <source>
        <dbReference type="SAM" id="MobiDB-lite"/>
    </source>
</evidence>
<feature type="region of interest" description="Disordered" evidence="1">
    <location>
        <begin position="29"/>
        <end position="49"/>
    </location>
</feature>
<dbReference type="AlphaFoldDB" id="A0A0F9E8D8"/>
<protein>
    <submittedName>
        <fullName evidence="2">Uncharacterized protein</fullName>
    </submittedName>
</protein>
<name>A0A0F9E8D8_9ZZZZ</name>
<gene>
    <name evidence="2" type="ORF">LCGC14_2456570</name>
</gene>
<evidence type="ECO:0000313" key="2">
    <source>
        <dbReference type="EMBL" id="KKL20323.1"/>
    </source>
</evidence>
<accession>A0A0F9E8D8</accession>